<dbReference type="InterPro" id="IPR024078">
    <property type="entry name" value="LmbE-like_dom_sf"/>
</dbReference>
<organism evidence="1">
    <name type="scientific">marine metagenome</name>
    <dbReference type="NCBI Taxonomy" id="408172"/>
    <lineage>
        <taxon>unclassified sequences</taxon>
        <taxon>metagenomes</taxon>
        <taxon>ecological metagenomes</taxon>
    </lineage>
</organism>
<dbReference type="SUPFAM" id="SSF102588">
    <property type="entry name" value="LmbE-like"/>
    <property type="match status" value="1"/>
</dbReference>
<protein>
    <recommendedName>
        <fullName evidence="2">LmbE family protein</fullName>
    </recommendedName>
</protein>
<proteinExistence type="predicted"/>
<reference evidence="1" key="1">
    <citation type="submission" date="2018-05" db="EMBL/GenBank/DDBJ databases">
        <authorList>
            <person name="Lanie J.A."/>
            <person name="Ng W.-L."/>
            <person name="Kazmierczak K.M."/>
            <person name="Andrzejewski T.M."/>
            <person name="Davidsen T.M."/>
            <person name="Wayne K.J."/>
            <person name="Tettelin H."/>
            <person name="Glass J.I."/>
            <person name="Rusch D."/>
            <person name="Podicherti R."/>
            <person name="Tsui H.-C.T."/>
            <person name="Winkler M.E."/>
        </authorList>
    </citation>
    <scope>NUCLEOTIDE SEQUENCE</scope>
</reference>
<evidence type="ECO:0008006" key="2">
    <source>
        <dbReference type="Google" id="ProtNLM"/>
    </source>
</evidence>
<gene>
    <name evidence="1" type="ORF">METZ01_LOCUS366125</name>
</gene>
<dbReference type="AlphaFoldDB" id="A0A382SWI1"/>
<sequence>MTTTASPLTLLVIGAHPADIFDQSGGTMAHHARRGDRVACCVLTHGARIHDAVISDRMFHQEQVPEAQELESLMKQRADVKAGEVRRACSLLGCEELYFLGFDDAVLLVTEAAVKQVASLVRQVRPHVTLTHFPREGSTNTNAHAIGGQIALYGVQLAGTVDPGDTNPPHKVSQVFFFGTGGAPLPRDVWGSEGGFYNDVFIDITDVVKEKLAALDALVSQGYGGAYARKRIETSDGAFGNAVRCAYAEGFIKMNAECHYHLPVTDHALELAG</sequence>
<dbReference type="InterPro" id="IPR003737">
    <property type="entry name" value="GlcNAc_PI_deacetylase-related"/>
</dbReference>
<dbReference type="Gene3D" id="3.40.50.10320">
    <property type="entry name" value="LmbE-like"/>
    <property type="match status" value="1"/>
</dbReference>
<name>A0A382SWI1_9ZZZZ</name>
<accession>A0A382SWI1</accession>
<evidence type="ECO:0000313" key="1">
    <source>
        <dbReference type="EMBL" id="SVD13271.1"/>
    </source>
</evidence>
<dbReference type="Pfam" id="PF02585">
    <property type="entry name" value="PIG-L"/>
    <property type="match status" value="1"/>
</dbReference>
<feature type="non-terminal residue" evidence="1">
    <location>
        <position position="273"/>
    </location>
</feature>
<dbReference type="EMBL" id="UINC01131518">
    <property type="protein sequence ID" value="SVD13271.1"/>
    <property type="molecule type" value="Genomic_DNA"/>
</dbReference>